<feature type="domain" description="2EXR" evidence="1">
    <location>
        <begin position="13"/>
        <end position="93"/>
    </location>
</feature>
<reference evidence="2" key="3">
    <citation type="submission" date="2021-01" db="EMBL/GenBank/DDBJ databases">
        <authorList>
            <consortium name="Aspergillus luchuensis mut. kawachii IFO 4304 genome sequencing consortium"/>
            <person name="Kazuki M."/>
            <person name="Futagami T."/>
        </authorList>
    </citation>
    <scope>NUCLEOTIDE SEQUENCE</scope>
    <source>
        <strain evidence="2">IFO 4308</strain>
    </source>
</reference>
<dbReference type="VEuPathDB" id="FungiDB:ASPFODRAFT_652832"/>
<reference evidence="2" key="4">
    <citation type="submission" date="2021-02" db="EMBL/GenBank/DDBJ databases">
        <title>Aspergillus luchuensis mut. kawachii IFO 4304 genome sequence.</title>
        <authorList>
            <person name="Mori K."/>
            <person name="Kadooka C."/>
            <person name="Goto M."/>
            <person name="Futagami T."/>
        </authorList>
    </citation>
    <scope>NUCLEOTIDE SEQUENCE</scope>
    <source>
        <strain evidence="2">IFO 4308</strain>
    </source>
</reference>
<dbReference type="AlphaFoldDB" id="A0A146FXC2"/>
<dbReference type="PANTHER" id="PTHR35910:SF1">
    <property type="entry name" value="2EXR DOMAIN-CONTAINING PROTEIN"/>
    <property type="match status" value="1"/>
</dbReference>
<reference evidence="3 4" key="1">
    <citation type="journal article" date="2016" name="DNA Res.">
        <title>Genome sequence of Aspergillus luchuensis NBRC 4314.</title>
        <authorList>
            <person name="Yamada O."/>
            <person name="Machida M."/>
            <person name="Hosoyama A."/>
            <person name="Goto M."/>
            <person name="Takahashi T."/>
            <person name="Futagami T."/>
            <person name="Yamagata Y."/>
            <person name="Takeuchi M."/>
            <person name="Kobayashi T."/>
            <person name="Koike H."/>
            <person name="Abe K."/>
            <person name="Asai K."/>
            <person name="Arita M."/>
            <person name="Fujita N."/>
            <person name="Fukuda K."/>
            <person name="Higa K."/>
            <person name="Horikawa H."/>
            <person name="Ishikawa T."/>
            <person name="Jinno K."/>
            <person name="Kato Y."/>
            <person name="Kirimura K."/>
            <person name="Mizutani O."/>
            <person name="Nakasone K."/>
            <person name="Sano M."/>
            <person name="Shiraishi Y."/>
            <person name="Tsukahara M."/>
            <person name="Gomi K."/>
        </authorList>
    </citation>
    <scope>NUCLEOTIDE SEQUENCE [LARGE SCALE GENOMIC DNA]</scope>
    <source>
        <strain evidence="3 4">RIB 2604</strain>
    </source>
</reference>
<evidence type="ECO:0000313" key="2">
    <source>
        <dbReference type="EMBL" id="BCS02660.1"/>
    </source>
</evidence>
<dbReference type="KEGG" id="aluc:AKAW2_60924S"/>
<protein>
    <submittedName>
        <fullName evidence="3">Similar to An12g05420</fullName>
    </submittedName>
</protein>
<organism evidence="3 4">
    <name type="scientific">Aspergillus kawachii</name>
    <name type="common">White koji mold</name>
    <name type="synonym">Aspergillus awamori var. kawachi</name>
    <dbReference type="NCBI Taxonomy" id="1069201"/>
    <lineage>
        <taxon>Eukaryota</taxon>
        <taxon>Fungi</taxon>
        <taxon>Dikarya</taxon>
        <taxon>Ascomycota</taxon>
        <taxon>Pezizomycotina</taxon>
        <taxon>Eurotiomycetes</taxon>
        <taxon>Eurotiomycetidae</taxon>
        <taxon>Eurotiales</taxon>
        <taxon>Aspergillaceae</taxon>
        <taxon>Aspergillus</taxon>
        <taxon>Aspergillus subgen. Circumdati</taxon>
    </lineage>
</organism>
<dbReference type="RefSeq" id="XP_041546422.1">
    <property type="nucleotide sequence ID" value="XM_041693104.1"/>
</dbReference>
<evidence type="ECO:0000313" key="5">
    <source>
        <dbReference type="Proteomes" id="UP000661280"/>
    </source>
</evidence>
<dbReference type="EMBL" id="BCWF01000032">
    <property type="protein sequence ID" value="GAT30166.1"/>
    <property type="molecule type" value="Genomic_DNA"/>
</dbReference>
<dbReference type="GeneID" id="64963981"/>
<dbReference type="Proteomes" id="UP000661280">
    <property type="component" value="Chromosome 6"/>
</dbReference>
<proteinExistence type="predicted"/>
<evidence type="ECO:0000313" key="3">
    <source>
        <dbReference type="EMBL" id="GAT30166.1"/>
    </source>
</evidence>
<dbReference type="OrthoDB" id="3546385at2759"/>
<name>A0A146FXC2_ASPKA</name>
<dbReference type="Proteomes" id="UP000075230">
    <property type="component" value="Unassembled WGS sequence"/>
</dbReference>
<evidence type="ECO:0000313" key="4">
    <source>
        <dbReference type="Proteomes" id="UP000075230"/>
    </source>
</evidence>
<dbReference type="InterPro" id="IPR045518">
    <property type="entry name" value="2EXR"/>
</dbReference>
<dbReference type="EMBL" id="AP024430">
    <property type="protein sequence ID" value="BCS02660.1"/>
    <property type="molecule type" value="Genomic_DNA"/>
</dbReference>
<keyword evidence="5" id="KW-1185">Reference proteome</keyword>
<dbReference type="Pfam" id="PF20150">
    <property type="entry name" value="2EXR"/>
    <property type="match status" value="1"/>
</dbReference>
<reference evidence="4" key="2">
    <citation type="submission" date="2016-02" db="EMBL/GenBank/DDBJ databases">
        <title>Genome sequencing of Aspergillus luchuensis NBRC 4314.</title>
        <authorList>
            <person name="Yamada O."/>
        </authorList>
    </citation>
    <scope>NUCLEOTIDE SEQUENCE [LARGE SCALE GENOMIC DNA]</scope>
    <source>
        <strain evidence="4">RIB 2604</strain>
    </source>
</reference>
<sequence>MLSPESPTTSAKFPKFSLLPPELRLSIWQHSLPTPIHQGLYIYQRGCWETHGVSKDEFHLSFNLSSLTTMKVDVPPFLVNHEAHSVAQNWLRQQAGTLLFHWTPDGFHFTRPFQPASDALYVPDSRYLEFLSEGSNLAFAPEYEGMNYKTSPPALLRLAFPRSLLEREKKVITSVFDMLEYQNFEEVLVVEDVSEDDEGRLSVLPRVQRPLGWSVVPGSETLVWLNFARAYRREGYSKDNDAVAFARLVERASVGIGAWVEWDYDRLLKVRRVRAIRD</sequence>
<evidence type="ECO:0000259" key="1">
    <source>
        <dbReference type="Pfam" id="PF20150"/>
    </source>
</evidence>
<accession>A0A146FXC2</accession>
<gene>
    <name evidence="2" type="ORF">AKAW2_60924S</name>
    <name evidence="3" type="ORF">RIB2604_03301390</name>
</gene>
<dbReference type="PANTHER" id="PTHR35910">
    <property type="entry name" value="2EXR DOMAIN-CONTAINING PROTEIN"/>
    <property type="match status" value="1"/>
</dbReference>